<sequence length="475" mass="53444">MSLGRLHRRRIFRLFSNVYPIVIICTIIWGEWLNFYYWRLYWNIRRSTSDESLGILIVADPQLVGFKNENHMLGPLTRWDSDKFLSKGFSHALAATQPDLVIFLGDLFDEGLEASETEIQWTVSRFFDVFDSPFPKIFISGDNDVGGEAEPVQSHLTTRFSHIFINSFPNSHKLFDRLSLTEVNLMNGEVTSILDSSLLPSLNLIFSHVPFAIPSYHDPNNFIKTLQPDLILSAHDHKAYVHRLPRTAGIAINSTSITGSYKSAVFSVGGDEPILELQTPTCSYRMGVYDVGYGFVQLEHSSDNEKFIVSFSILWLSSRFYALILYAIVLSLGLPNYGQMVGLASTLYLRASTINAFPFIAGTICSNGKQKSSSSAYILKPPRKSREPTKSAWRRSASGRCDSGCNTSLHNDDTTVTPLRNIKYYVTNIGCCYGIKRSRRGMLKSTGANVKRVITGQLKSCCHSFFVVLRNTEDK</sequence>
<feature type="region of interest" description="Disordered" evidence="5">
    <location>
        <begin position="368"/>
        <end position="396"/>
    </location>
</feature>
<dbReference type="PANTHER" id="PTHR13315">
    <property type="entry name" value="METALLO PHOSPHOESTERASE RELATED"/>
    <property type="match status" value="1"/>
</dbReference>
<keyword evidence="2 6" id="KW-0812">Transmembrane</keyword>
<name>A0ABR1DC05_NECAM</name>
<feature type="domain" description="Calcineurin-like phosphoesterase" evidence="7">
    <location>
        <begin position="55"/>
        <end position="238"/>
    </location>
</feature>
<gene>
    <name evidence="8" type="primary">Necator_chrIV.g14233</name>
    <name evidence="8" type="ORF">RB195_000939</name>
</gene>
<evidence type="ECO:0000256" key="5">
    <source>
        <dbReference type="SAM" id="MobiDB-lite"/>
    </source>
</evidence>
<proteinExistence type="predicted"/>
<evidence type="ECO:0000259" key="7">
    <source>
        <dbReference type="Pfam" id="PF00149"/>
    </source>
</evidence>
<evidence type="ECO:0000256" key="4">
    <source>
        <dbReference type="ARBA" id="ARBA00023136"/>
    </source>
</evidence>
<organism evidence="8 9">
    <name type="scientific">Necator americanus</name>
    <name type="common">Human hookworm</name>
    <dbReference type="NCBI Taxonomy" id="51031"/>
    <lineage>
        <taxon>Eukaryota</taxon>
        <taxon>Metazoa</taxon>
        <taxon>Ecdysozoa</taxon>
        <taxon>Nematoda</taxon>
        <taxon>Chromadorea</taxon>
        <taxon>Rhabditida</taxon>
        <taxon>Rhabditina</taxon>
        <taxon>Rhabditomorpha</taxon>
        <taxon>Strongyloidea</taxon>
        <taxon>Ancylostomatidae</taxon>
        <taxon>Bunostominae</taxon>
        <taxon>Necator</taxon>
    </lineage>
</organism>
<dbReference type="Proteomes" id="UP001303046">
    <property type="component" value="Unassembled WGS sequence"/>
</dbReference>
<dbReference type="InterPro" id="IPR004843">
    <property type="entry name" value="Calcineurin-like_PHP"/>
</dbReference>
<feature type="transmembrane region" description="Helical" evidence="6">
    <location>
        <begin position="12"/>
        <end position="38"/>
    </location>
</feature>
<dbReference type="EMBL" id="JAVFWL010000004">
    <property type="protein sequence ID" value="KAK6748022.1"/>
    <property type="molecule type" value="Genomic_DNA"/>
</dbReference>
<reference evidence="8 9" key="1">
    <citation type="submission" date="2023-08" db="EMBL/GenBank/DDBJ databases">
        <title>A Necator americanus chromosomal reference genome.</title>
        <authorList>
            <person name="Ilik V."/>
            <person name="Petrzelkova K.J."/>
            <person name="Pardy F."/>
            <person name="Fuh T."/>
            <person name="Niatou-Singa F.S."/>
            <person name="Gouil Q."/>
            <person name="Baker L."/>
            <person name="Ritchie M.E."/>
            <person name="Jex A.R."/>
            <person name="Gazzola D."/>
            <person name="Li H."/>
            <person name="Toshio Fujiwara R."/>
            <person name="Zhan B."/>
            <person name="Aroian R.V."/>
            <person name="Pafco B."/>
            <person name="Schwarz E.M."/>
        </authorList>
    </citation>
    <scope>NUCLEOTIDE SEQUENCE [LARGE SCALE GENOMIC DNA]</scope>
    <source>
        <strain evidence="8 9">Aroian</strain>
        <tissue evidence="8">Whole animal</tissue>
    </source>
</reference>
<accession>A0ABR1DC05</accession>
<comment type="caution">
    <text evidence="8">The sequence shown here is derived from an EMBL/GenBank/DDBJ whole genome shotgun (WGS) entry which is preliminary data.</text>
</comment>
<dbReference type="Pfam" id="PF00149">
    <property type="entry name" value="Metallophos"/>
    <property type="match status" value="1"/>
</dbReference>
<keyword evidence="3 6" id="KW-1133">Transmembrane helix</keyword>
<dbReference type="SUPFAM" id="SSF56300">
    <property type="entry name" value="Metallo-dependent phosphatases"/>
    <property type="match status" value="1"/>
</dbReference>
<evidence type="ECO:0000313" key="8">
    <source>
        <dbReference type="EMBL" id="KAK6748022.1"/>
    </source>
</evidence>
<evidence type="ECO:0000256" key="3">
    <source>
        <dbReference type="ARBA" id="ARBA00022989"/>
    </source>
</evidence>
<dbReference type="PANTHER" id="PTHR13315:SF4">
    <property type="entry name" value="METALLOPHOSPHOESTERASE, ISOFORM E"/>
    <property type="match status" value="1"/>
</dbReference>
<dbReference type="InterPro" id="IPR033308">
    <property type="entry name" value="PGAP5/Cdc1/Ted1"/>
</dbReference>
<keyword evidence="4 6" id="KW-0472">Membrane</keyword>
<dbReference type="InterPro" id="IPR029052">
    <property type="entry name" value="Metallo-depent_PP-like"/>
</dbReference>
<dbReference type="Gene3D" id="3.60.21.10">
    <property type="match status" value="1"/>
</dbReference>
<evidence type="ECO:0000256" key="1">
    <source>
        <dbReference type="ARBA" id="ARBA00004141"/>
    </source>
</evidence>
<evidence type="ECO:0000313" key="9">
    <source>
        <dbReference type="Proteomes" id="UP001303046"/>
    </source>
</evidence>
<keyword evidence="9" id="KW-1185">Reference proteome</keyword>
<evidence type="ECO:0000256" key="2">
    <source>
        <dbReference type="ARBA" id="ARBA00022692"/>
    </source>
</evidence>
<protein>
    <recommendedName>
        <fullName evidence="7">Calcineurin-like phosphoesterase domain-containing protein</fullName>
    </recommendedName>
</protein>
<comment type="subcellular location">
    <subcellularLocation>
        <location evidence="1">Membrane</location>
        <topology evidence="1">Multi-pass membrane protein</topology>
    </subcellularLocation>
</comment>
<evidence type="ECO:0000256" key="6">
    <source>
        <dbReference type="SAM" id="Phobius"/>
    </source>
</evidence>